<comment type="similarity">
    <text evidence="2 6">Belongs to the flagella basal body rod proteins family.</text>
</comment>
<dbReference type="Proteomes" id="UP000183557">
    <property type="component" value="Unassembled WGS sequence"/>
</dbReference>
<evidence type="ECO:0000259" key="7">
    <source>
        <dbReference type="Pfam" id="PF00460"/>
    </source>
</evidence>
<evidence type="ECO:0000256" key="2">
    <source>
        <dbReference type="ARBA" id="ARBA00009677"/>
    </source>
</evidence>
<dbReference type="InterPro" id="IPR001444">
    <property type="entry name" value="Flag_bb_rod_N"/>
</dbReference>
<dbReference type="Pfam" id="PF00460">
    <property type="entry name" value="Flg_bb_rod"/>
    <property type="match status" value="1"/>
</dbReference>
<reference evidence="9" key="1">
    <citation type="submission" date="2016-10" db="EMBL/GenBank/DDBJ databases">
        <authorList>
            <person name="Varghese N."/>
            <person name="Submissions S."/>
        </authorList>
    </citation>
    <scope>NUCLEOTIDE SEQUENCE [LARGE SCALE GENOMIC DNA]</scope>
    <source>
        <strain evidence="9">CGMCC 1.3704</strain>
    </source>
</reference>
<dbReference type="STRING" id="240302.BN982_02050"/>
<evidence type="ECO:0000256" key="1">
    <source>
        <dbReference type="ARBA" id="ARBA00004117"/>
    </source>
</evidence>
<dbReference type="InterPro" id="IPR019776">
    <property type="entry name" value="Flagellar_basal_body_rod_CS"/>
</dbReference>
<keyword evidence="8" id="KW-0966">Cell projection</keyword>
<evidence type="ECO:0000313" key="8">
    <source>
        <dbReference type="EMBL" id="SFK26693.1"/>
    </source>
</evidence>
<keyword evidence="8" id="KW-0282">Flagellum</keyword>
<comment type="function">
    <text evidence="5 6">Structural component of flagellum, the bacterial motility apparatus. Part of the rod structure of flagellar basal body.</text>
</comment>
<dbReference type="InterPro" id="IPR006300">
    <property type="entry name" value="FlgB"/>
</dbReference>
<dbReference type="OrthoDB" id="9792068at2"/>
<proteinExistence type="inferred from homology"/>
<evidence type="ECO:0000256" key="6">
    <source>
        <dbReference type="PIRNR" id="PIRNR002889"/>
    </source>
</evidence>
<dbReference type="PIRSF" id="PIRSF002889">
    <property type="entry name" value="Rod_FlgB"/>
    <property type="match status" value="1"/>
</dbReference>
<dbReference type="PANTHER" id="PTHR30435:SF12">
    <property type="entry name" value="FLAGELLAR BASAL BODY ROD PROTEIN FLGB"/>
    <property type="match status" value="1"/>
</dbReference>
<dbReference type="GO" id="GO:0071978">
    <property type="term" value="P:bacterial-type flagellum-dependent swarming motility"/>
    <property type="evidence" value="ECO:0007669"/>
    <property type="project" value="TreeGrafter"/>
</dbReference>
<gene>
    <name evidence="8" type="ORF">SAMN04487936_11033</name>
</gene>
<evidence type="ECO:0000256" key="3">
    <source>
        <dbReference type="ARBA" id="ARBA00014376"/>
    </source>
</evidence>
<dbReference type="PANTHER" id="PTHR30435">
    <property type="entry name" value="FLAGELLAR PROTEIN"/>
    <property type="match status" value="1"/>
</dbReference>
<sequence length="130" mass="14715">MTLFSNTFTTLENALNYSSAKNRAISNNIANVDTPGYKAKKVAFKDVLDQENSFLKAKKTNARHMPFEGHSTNPYETFTRTNTTYNHNGNNVDIDKEMNELAQNQIQYQALVDRMSGKFRSLESVIRGGN</sequence>
<evidence type="ECO:0000256" key="5">
    <source>
        <dbReference type="ARBA" id="ARBA00024934"/>
    </source>
</evidence>
<keyword evidence="8" id="KW-0969">Cilium</keyword>
<protein>
    <recommendedName>
        <fullName evidence="3 6">Flagellar basal body rod protein FlgB</fullName>
    </recommendedName>
</protein>
<accession>A0A1I3Y4L0</accession>
<dbReference type="NCBIfam" id="TIGR01396">
    <property type="entry name" value="FlgB"/>
    <property type="match status" value="1"/>
</dbReference>
<dbReference type="PROSITE" id="PS00588">
    <property type="entry name" value="FLAGELLA_BB_ROD"/>
    <property type="match status" value="1"/>
</dbReference>
<dbReference type="AlphaFoldDB" id="A0A1I3Y4L0"/>
<comment type="subunit">
    <text evidence="6">The basal body constitutes a major portion of the flagellar organelle and consists of a number of rings mounted on a central rod.</text>
</comment>
<dbReference type="EMBL" id="FOSB01000010">
    <property type="protein sequence ID" value="SFK26693.1"/>
    <property type="molecule type" value="Genomic_DNA"/>
</dbReference>
<keyword evidence="9" id="KW-1185">Reference proteome</keyword>
<evidence type="ECO:0000313" key="9">
    <source>
        <dbReference type="Proteomes" id="UP000183557"/>
    </source>
</evidence>
<keyword evidence="4 6" id="KW-0975">Bacterial flagellum</keyword>
<dbReference type="GO" id="GO:0030694">
    <property type="term" value="C:bacterial-type flagellum basal body, rod"/>
    <property type="evidence" value="ECO:0007669"/>
    <property type="project" value="InterPro"/>
</dbReference>
<name>A0A1I3Y4L0_HALDA</name>
<comment type="subcellular location">
    <subcellularLocation>
        <location evidence="1 6">Bacterial flagellum basal body</location>
    </subcellularLocation>
</comment>
<evidence type="ECO:0000256" key="4">
    <source>
        <dbReference type="ARBA" id="ARBA00023143"/>
    </source>
</evidence>
<feature type="domain" description="Flagellar basal body rod protein N-terminal" evidence="7">
    <location>
        <begin position="10"/>
        <end position="38"/>
    </location>
</feature>
<dbReference type="RefSeq" id="WP_075037535.1">
    <property type="nucleotide sequence ID" value="NZ_FOSB01000010.1"/>
</dbReference>
<organism evidence="8 9">
    <name type="scientific">Halobacillus dabanensis</name>
    <dbReference type="NCBI Taxonomy" id="240302"/>
    <lineage>
        <taxon>Bacteria</taxon>
        <taxon>Bacillati</taxon>
        <taxon>Bacillota</taxon>
        <taxon>Bacilli</taxon>
        <taxon>Bacillales</taxon>
        <taxon>Bacillaceae</taxon>
        <taxon>Halobacillus</taxon>
    </lineage>
</organism>